<proteinExistence type="predicted"/>
<dbReference type="Proteomes" id="UP000017837">
    <property type="component" value="Unassembled WGS sequence"/>
</dbReference>
<dbReference type="SUPFAM" id="SSF48452">
    <property type="entry name" value="TPR-like"/>
    <property type="match status" value="1"/>
</dbReference>
<protein>
    <submittedName>
        <fullName evidence="2">Pilus biosynthesis protein</fullName>
    </submittedName>
</protein>
<comment type="caution">
    <text evidence="2">The sequence shown here is derived from an EMBL/GenBank/DDBJ whole genome shotgun (WGS) entry which is preliminary data.</text>
</comment>
<dbReference type="Gene3D" id="1.25.40.10">
    <property type="entry name" value="Tetratricopeptide repeat domain"/>
    <property type="match status" value="1"/>
</dbReference>
<dbReference type="STRING" id="1121022.GCA_000376105_02985"/>
<dbReference type="Pfam" id="PF13469">
    <property type="entry name" value="Sulfotransfer_3"/>
    <property type="match status" value="1"/>
</dbReference>
<dbReference type="GO" id="GO:0008476">
    <property type="term" value="F:protein-tyrosine sulfotransferase activity"/>
    <property type="evidence" value="ECO:0007669"/>
    <property type="project" value="InterPro"/>
</dbReference>
<gene>
    <name evidence="2" type="ORF">ABENE_10935</name>
</gene>
<keyword evidence="3" id="KW-1185">Reference proteome</keyword>
<dbReference type="InterPro" id="IPR011990">
    <property type="entry name" value="TPR-like_helical_dom_sf"/>
</dbReference>
<dbReference type="SMART" id="SM00028">
    <property type="entry name" value="TPR"/>
    <property type="match status" value="5"/>
</dbReference>
<dbReference type="AlphaFoldDB" id="V4RHZ2"/>
<name>V4RHZ2_9CAUL</name>
<dbReference type="Pfam" id="PF13432">
    <property type="entry name" value="TPR_16"/>
    <property type="match status" value="1"/>
</dbReference>
<keyword evidence="1" id="KW-0808">Transferase</keyword>
<dbReference type="Gene3D" id="3.40.50.300">
    <property type="entry name" value="P-loop containing nucleotide triphosphate hydrolases"/>
    <property type="match status" value="1"/>
</dbReference>
<accession>V4RHZ2</accession>
<evidence type="ECO:0000256" key="1">
    <source>
        <dbReference type="ARBA" id="ARBA00022679"/>
    </source>
</evidence>
<dbReference type="PANTHER" id="PTHR12788:SF10">
    <property type="entry name" value="PROTEIN-TYROSINE SULFOTRANSFERASE"/>
    <property type="match status" value="1"/>
</dbReference>
<evidence type="ECO:0000313" key="3">
    <source>
        <dbReference type="Proteomes" id="UP000017837"/>
    </source>
</evidence>
<dbReference type="RefSeq" id="WP_018082649.1">
    <property type="nucleotide sequence ID" value="NZ_AWGB01000020.1"/>
</dbReference>
<dbReference type="SUPFAM" id="SSF52540">
    <property type="entry name" value="P-loop containing nucleoside triphosphate hydrolases"/>
    <property type="match status" value="1"/>
</dbReference>
<dbReference type="eggNOG" id="COG0457">
    <property type="taxonomic scope" value="Bacteria"/>
</dbReference>
<dbReference type="PATRIC" id="fig|1121022.4.peg.2210"/>
<sequence length="571" mass="64056">MPLVDEAISRHANGALKEAEALCLEVLELAPGQGGALAVLYQIRKAEAAMVAAEVLVKRLVSLDPNNIWATQELALLLFGRGHLAEAEGHARNAVRIAPTDPVSHNLMGMILTEMNRPQVGEFHYRRALELLGHRQPILLANLAWNLKNQGKMAESRALYEESVGLDPSILQTLLGWARMEETDRDFARADALLDQAEAMAPGHPSIWLHRAVVRGRTKHYDEALAILDRIALSSSGTGLGTNEMLEKGRLLDKMGRFDEAFEAFSGGKRLNVEQGGPVYMAAHATQLVERLKAYFTSSRLRIVPRATTLENNPKPIFILGFPRSGTTMVEQTLSAHPKVSAGDELTFVSDVADLMPRMLNSPLTYPEALADLWMGDQCEGLNNLRDYYLQRVKQLGIVEPGATRFTDKMPLNETHLGLIALMFPDAPLIHVLRHPLDIVLSVYSNHLTHGFYCANQLETIAQHYVLVMDLVAHYRREMTLKYLAVRYEDIVEDQEPNVRQILAFADLPFDKGCLKFHENKRYARTASYAQVTEQLYDKSRYRYRHYLKHLAPVIPILEPTIARLGYSIDG</sequence>
<dbReference type="EMBL" id="AWGB01000020">
    <property type="protein sequence ID" value="ESQ90958.1"/>
    <property type="molecule type" value="Genomic_DNA"/>
</dbReference>
<reference evidence="2 3" key="1">
    <citation type="journal article" date="2014" name="Nature">
        <title>Sequential evolution of bacterial morphology by co-option of a developmental regulator.</title>
        <authorList>
            <person name="Jiang C."/>
            <person name="Brown P.J."/>
            <person name="Ducret A."/>
            <person name="Brun Y.V."/>
        </authorList>
    </citation>
    <scope>NUCLEOTIDE SEQUENCE [LARGE SCALE GENOMIC DNA]</scope>
    <source>
        <strain evidence="2 3">DSM 16100</strain>
    </source>
</reference>
<organism evidence="2 3">
    <name type="scientific">Asticcacaulis benevestitus DSM 16100 = ATCC BAA-896</name>
    <dbReference type="NCBI Taxonomy" id="1121022"/>
    <lineage>
        <taxon>Bacteria</taxon>
        <taxon>Pseudomonadati</taxon>
        <taxon>Pseudomonadota</taxon>
        <taxon>Alphaproteobacteria</taxon>
        <taxon>Caulobacterales</taxon>
        <taxon>Caulobacteraceae</taxon>
        <taxon>Asticcacaulis</taxon>
    </lineage>
</organism>
<dbReference type="Pfam" id="PF13181">
    <property type="entry name" value="TPR_8"/>
    <property type="match status" value="1"/>
</dbReference>
<dbReference type="InterPro" id="IPR019734">
    <property type="entry name" value="TPR_rpt"/>
</dbReference>
<dbReference type="PANTHER" id="PTHR12788">
    <property type="entry name" value="PROTEIN-TYROSINE SULFOTRANSFERASE 2"/>
    <property type="match status" value="1"/>
</dbReference>
<dbReference type="InterPro" id="IPR027417">
    <property type="entry name" value="P-loop_NTPase"/>
</dbReference>
<evidence type="ECO:0000313" key="2">
    <source>
        <dbReference type="EMBL" id="ESQ90958.1"/>
    </source>
</evidence>
<dbReference type="InterPro" id="IPR026634">
    <property type="entry name" value="TPST-like"/>
</dbReference>